<name>A0A3D3R5U9_9PLAN</name>
<dbReference type="Proteomes" id="UP000263642">
    <property type="component" value="Unassembled WGS sequence"/>
</dbReference>
<gene>
    <name evidence="2" type="ORF">DIT97_10995</name>
</gene>
<organism evidence="2 3">
    <name type="scientific">Gimesia maris</name>
    <dbReference type="NCBI Taxonomy" id="122"/>
    <lineage>
        <taxon>Bacteria</taxon>
        <taxon>Pseudomonadati</taxon>
        <taxon>Planctomycetota</taxon>
        <taxon>Planctomycetia</taxon>
        <taxon>Planctomycetales</taxon>
        <taxon>Planctomycetaceae</taxon>
        <taxon>Gimesia</taxon>
    </lineage>
</organism>
<evidence type="ECO:0000256" key="1">
    <source>
        <dbReference type="SAM" id="Phobius"/>
    </source>
</evidence>
<comment type="caution">
    <text evidence="2">The sequence shown here is derived from an EMBL/GenBank/DDBJ whole genome shotgun (WGS) entry which is preliminary data.</text>
</comment>
<feature type="transmembrane region" description="Helical" evidence="1">
    <location>
        <begin position="21"/>
        <end position="39"/>
    </location>
</feature>
<dbReference type="AlphaFoldDB" id="A0A3D3R5U9"/>
<reference evidence="2 3" key="1">
    <citation type="journal article" date="2018" name="Nat. Biotechnol.">
        <title>A standardized bacterial taxonomy based on genome phylogeny substantially revises the tree of life.</title>
        <authorList>
            <person name="Parks D.H."/>
            <person name="Chuvochina M."/>
            <person name="Waite D.W."/>
            <person name="Rinke C."/>
            <person name="Skarshewski A."/>
            <person name="Chaumeil P.A."/>
            <person name="Hugenholtz P."/>
        </authorList>
    </citation>
    <scope>NUCLEOTIDE SEQUENCE [LARGE SCALE GENOMIC DNA]</scope>
    <source>
        <strain evidence="2">UBA9375</strain>
    </source>
</reference>
<evidence type="ECO:0000313" key="3">
    <source>
        <dbReference type="Proteomes" id="UP000263642"/>
    </source>
</evidence>
<keyword evidence="1" id="KW-0472">Membrane</keyword>
<dbReference type="EMBL" id="DQAY01000061">
    <property type="protein sequence ID" value="HCO23548.1"/>
    <property type="molecule type" value="Genomic_DNA"/>
</dbReference>
<evidence type="ECO:0000313" key="2">
    <source>
        <dbReference type="EMBL" id="HCO23548.1"/>
    </source>
</evidence>
<keyword evidence="1" id="KW-0812">Transmembrane</keyword>
<feature type="non-terminal residue" evidence="2">
    <location>
        <position position="41"/>
    </location>
</feature>
<accession>A0A3D3R5U9</accession>
<sequence length="41" mass="4563">MSNPSRIYSLVPEERNRLGTIYIVTYFAGGLLGTAGSVWSW</sequence>
<protein>
    <submittedName>
        <fullName evidence="2">MFS transporter</fullName>
    </submittedName>
</protein>
<keyword evidence="1" id="KW-1133">Transmembrane helix</keyword>
<proteinExistence type="predicted"/>